<evidence type="ECO:0000313" key="5">
    <source>
        <dbReference type="EMBL" id="CUO14706.1"/>
    </source>
</evidence>
<dbReference type="InterPro" id="IPR029056">
    <property type="entry name" value="Ribokinase-like"/>
</dbReference>
<keyword evidence="6" id="KW-1185">Reference proteome</keyword>
<dbReference type="Gene3D" id="3.40.1190.20">
    <property type="match status" value="1"/>
</dbReference>
<accession>A0ABM9UU11</accession>
<comment type="caution">
    <text evidence="5">The sequence shown here is derived from an EMBL/GenBank/DDBJ whole genome shotgun (WGS) entry which is preliminary data.</text>
</comment>
<keyword evidence="3" id="KW-0418">Kinase</keyword>
<gene>
    <name evidence="5" type="primary">iolC</name>
    <name evidence="5" type="ORF">ERS852473_02038</name>
</gene>
<dbReference type="Pfam" id="PF00294">
    <property type="entry name" value="PfkB"/>
    <property type="match status" value="1"/>
</dbReference>
<protein>
    <submittedName>
        <fullName evidence="5">5-dehydro-2-deoxygluconokinase</fullName>
        <ecNumber evidence="5">2.7.1.92</ecNumber>
    </submittedName>
</protein>
<organism evidence="5 6">
    <name type="scientific">Sarcina ventriculi</name>
    <name type="common">Clostridium ventriculi</name>
    <dbReference type="NCBI Taxonomy" id="1267"/>
    <lineage>
        <taxon>Bacteria</taxon>
        <taxon>Bacillati</taxon>
        <taxon>Bacillota</taxon>
        <taxon>Clostridia</taxon>
        <taxon>Eubacteriales</taxon>
        <taxon>Clostridiaceae</taxon>
        <taxon>Sarcina</taxon>
    </lineage>
</organism>
<evidence type="ECO:0000256" key="1">
    <source>
        <dbReference type="ARBA" id="ARBA00010688"/>
    </source>
</evidence>
<comment type="similarity">
    <text evidence="1">Belongs to the carbohydrate kinase PfkB family.</text>
</comment>
<reference evidence="5 6" key="1">
    <citation type="submission" date="2015-09" db="EMBL/GenBank/DDBJ databases">
        <authorList>
            <consortium name="Pathogen Informatics"/>
        </authorList>
    </citation>
    <scope>NUCLEOTIDE SEQUENCE [LARGE SCALE GENOMIC DNA]</scope>
    <source>
        <strain evidence="5 6">2789STDY5834858</strain>
    </source>
</reference>
<dbReference type="EMBL" id="CYZR01000007">
    <property type="protein sequence ID" value="CUO14706.1"/>
    <property type="molecule type" value="Genomic_DNA"/>
</dbReference>
<dbReference type="InterPro" id="IPR011611">
    <property type="entry name" value="PfkB_dom"/>
</dbReference>
<name>A0ABM9UU11_SARVE</name>
<feature type="domain" description="Carbohydrate kinase PfkB" evidence="4">
    <location>
        <begin position="1"/>
        <end position="310"/>
    </location>
</feature>
<keyword evidence="2 5" id="KW-0808">Transferase</keyword>
<dbReference type="PANTHER" id="PTHR43320:SF2">
    <property type="entry name" value="2-DEHYDRO-3-DEOXYGLUCONOKINASE_2-DEHYDRO-3-DEOXYGALACTONOKINASE"/>
    <property type="match status" value="1"/>
</dbReference>
<dbReference type="SUPFAM" id="SSF53613">
    <property type="entry name" value="Ribokinase-like"/>
    <property type="match status" value="1"/>
</dbReference>
<dbReference type="RefSeq" id="WP_055260044.1">
    <property type="nucleotide sequence ID" value="NZ_CABIXL010000007.1"/>
</dbReference>
<evidence type="ECO:0000256" key="3">
    <source>
        <dbReference type="ARBA" id="ARBA00022777"/>
    </source>
</evidence>
<evidence type="ECO:0000259" key="4">
    <source>
        <dbReference type="Pfam" id="PF00294"/>
    </source>
</evidence>
<sequence length="339" mass="37977">MKKVVTIGEVLLRLSPPGYERFLQASTLEMAYGGAEANVAIALANWGINSCFVTQLPNNDIGQSAINNLRKYGVDTRYIQRKGDRIGLYYLEKGNSTRTSNVIYDRANSAMVNVNPDDFDFEEIFKDADWFHVSGITLALGEKCIALVEKAINEAKKRKIGISVDLNYRSKLWTLEEFENVLPRFLEDIDVCFGWLSSIEGKQKEYNVANFAKDKLDEEMFTKIFSKMREKFRIKYVVSTLRETYSASHNALSAIIYDGNELYKSARYDFSVHDRVGAGDSFAAGLIYGLVNGENHKEALEFGVAAAVIKHSIEGDVDLVSADEVLALKNGKGIQSVNR</sequence>
<evidence type="ECO:0000313" key="6">
    <source>
        <dbReference type="Proteomes" id="UP000095488"/>
    </source>
</evidence>
<proteinExistence type="inferred from homology"/>
<dbReference type="GO" id="GO:0047590">
    <property type="term" value="F:5-dehydro-2-deoxygluconokinase activity"/>
    <property type="evidence" value="ECO:0007669"/>
    <property type="project" value="UniProtKB-EC"/>
</dbReference>
<dbReference type="EC" id="2.7.1.92" evidence="5"/>
<evidence type="ECO:0000256" key="2">
    <source>
        <dbReference type="ARBA" id="ARBA00022679"/>
    </source>
</evidence>
<dbReference type="CDD" id="cd01166">
    <property type="entry name" value="KdgK"/>
    <property type="match status" value="1"/>
</dbReference>
<dbReference type="PANTHER" id="PTHR43320">
    <property type="entry name" value="SUGAR KINASE"/>
    <property type="match status" value="1"/>
</dbReference>
<dbReference type="InterPro" id="IPR052700">
    <property type="entry name" value="Carb_kinase_PfkB-like"/>
</dbReference>
<dbReference type="Proteomes" id="UP000095488">
    <property type="component" value="Unassembled WGS sequence"/>
</dbReference>